<evidence type="ECO:0000313" key="3">
    <source>
        <dbReference type="EMBL" id="KRH12631.1"/>
    </source>
</evidence>
<dbReference type="eggNOG" id="KOG0726">
    <property type="taxonomic scope" value="Eukaryota"/>
</dbReference>
<proteinExistence type="predicted"/>
<evidence type="ECO:0000313" key="4">
    <source>
        <dbReference type="EnsemblPlants" id="KRH12631"/>
    </source>
</evidence>
<reference evidence="3" key="3">
    <citation type="submission" date="2018-07" db="EMBL/GenBank/DDBJ databases">
        <title>WGS assembly of Glycine max.</title>
        <authorList>
            <person name="Schmutz J."/>
            <person name="Cannon S."/>
            <person name="Schlueter J."/>
            <person name="Ma J."/>
            <person name="Mitros T."/>
            <person name="Nelson W."/>
            <person name="Hyten D."/>
            <person name="Song Q."/>
            <person name="Thelen J."/>
            <person name="Cheng J."/>
            <person name="Xu D."/>
            <person name="Hellsten U."/>
            <person name="May G."/>
            <person name="Yu Y."/>
            <person name="Sakurai T."/>
            <person name="Umezawa T."/>
            <person name="Bhattacharyya M."/>
            <person name="Sandhu D."/>
            <person name="Valliyodan B."/>
            <person name="Lindquist E."/>
            <person name="Peto M."/>
            <person name="Grant D."/>
            <person name="Shu S."/>
            <person name="Goodstein D."/>
            <person name="Barry K."/>
            <person name="Futrell-Griggs M."/>
            <person name="Abernathy B."/>
            <person name="Du J."/>
            <person name="Tian Z."/>
            <person name="Zhu L."/>
            <person name="Gill N."/>
            <person name="Joshi T."/>
            <person name="Libault M."/>
            <person name="Sethuraman A."/>
            <person name="Zhang X."/>
            <person name="Shinozaki K."/>
            <person name="Nguyen H."/>
            <person name="Wing R."/>
            <person name="Cregan P."/>
            <person name="Specht J."/>
            <person name="Grimwood J."/>
            <person name="Rokhsar D."/>
            <person name="Stacey G."/>
            <person name="Shoemaker R."/>
            <person name="Jackson S."/>
        </authorList>
    </citation>
    <scope>NUCLEOTIDE SEQUENCE</scope>
    <source>
        <tissue evidence="3">Callus</tissue>
    </source>
</reference>
<feature type="compositionally biased region" description="Basic and acidic residues" evidence="1">
    <location>
        <begin position="1"/>
        <end position="23"/>
    </location>
</feature>
<dbReference type="AlphaFoldDB" id="K7MC85"/>
<dbReference type="InterPro" id="IPR012340">
    <property type="entry name" value="NA-bd_OB-fold"/>
</dbReference>
<protein>
    <recommendedName>
        <fullName evidence="2">Proteasomal ATPase second OB domain-containing protein</fullName>
    </recommendedName>
</protein>
<name>K7MC85_SOYBN</name>
<accession>K7MC85</accession>
<dbReference type="Gramene" id="KRH12631">
    <property type="protein sequence ID" value="KRH12631"/>
    <property type="gene ID" value="GLYMA_15G183900"/>
</dbReference>
<evidence type="ECO:0000259" key="2">
    <source>
        <dbReference type="Pfam" id="PF16450"/>
    </source>
</evidence>
<dbReference type="FunFam" id="2.40.50.140:FF:000437">
    <property type="entry name" value="26S protease regulatory subunit, putative"/>
    <property type="match status" value="1"/>
</dbReference>
<dbReference type="Proteomes" id="UP000008827">
    <property type="component" value="Chromosome 15"/>
</dbReference>
<dbReference type="EnsemblPlants" id="KRH12631">
    <property type="protein sequence ID" value="KRH12631"/>
    <property type="gene ID" value="GLYMA_15G183900"/>
</dbReference>
<dbReference type="EMBL" id="CM000848">
    <property type="protein sequence ID" value="KRH12631.1"/>
    <property type="molecule type" value="Genomic_DNA"/>
</dbReference>
<dbReference type="InterPro" id="IPR032501">
    <property type="entry name" value="Prot_ATP_ID_OB_2nd"/>
</dbReference>
<feature type="domain" description="Proteasomal ATPase second OB" evidence="2">
    <location>
        <begin position="31"/>
        <end position="80"/>
    </location>
</feature>
<dbReference type="STRING" id="3847.K7MC85"/>
<dbReference type="PaxDb" id="3847-GLYMA15G20481.1"/>
<dbReference type="HOGENOM" id="CLU_2376953_0_0_1"/>
<reference evidence="4" key="2">
    <citation type="submission" date="2018-02" db="UniProtKB">
        <authorList>
            <consortium name="EnsemblPlants"/>
        </authorList>
    </citation>
    <scope>IDENTIFICATION</scope>
    <source>
        <strain evidence="4">Williams 82</strain>
    </source>
</reference>
<gene>
    <name evidence="3" type="ORF">GLYMA_15G183900</name>
</gene>
<evidence type="ECO:0000256" key="1">
    <source>
        <dbReference type="SAM" id="MobiDB-lite"/>
    </source>
</evidence>
<organism evidence="3">
    <name type="scientific">Glycine max</name>
    <name type="common">Soybean</name>
    <name type="synonym">Glycine hispida</name>
    <dbReference type="NCBI Taxonomy" id="3847"/>
    <lineage>
        <taxon>Eukaryota</taxon>
        <taxon>Viridiplantae</taxon>
        <taxon>Streptophyta</taxon>
        <taxon>Embryophyta</taxon>
        <taxon>Tracheophyta</taxon>
        <taxon>Spermatophyta</taxon>
        <taxon>Magnoliopsida</taxon>
        <taxon>eudicotyledons</taxon>
        <taxon>Gunneridae</taxon>
        <taxon>Pentapetalae</taxon>
        <taxon>rosids</taxon>
        <taxon>fabids</taxon>
        <taxon>Fabales</taxon>
        <taxon>Fabaceae</taxon>
        <taxon>Papilionoideae</taxon>
        <taxon>50 kb inversion clade</taxon>
        <taxon>NPAAA clade</taxon>
        <taxon>indigoferoid/millettioid clade</taxon>
        <taxon>Phaseoleae</taxon>
        <taxon>Glycine</taxon>
        <taxon>Glycine subgen. Soja</taxon>
    </lineage>
</organism>
<dbReference type="OMA" id="PECAILM"/>
<evidence type="ECO:0000313" key="5">
    <source>
        <dbReference type="Proteomes" id="UP000008827"/>
    </source>
</evidence>
<dbReference type="SMR" id="K7MC85"/>
<sequence length="95" mass="10560">MANQERLKPQKEKAKEDRSKVDDLQGSPMSVGNLEELIDESHAIVSSSMGPEYYVGMLSFIDKDQLEPECAILMHNKVGLGYAADLLNCFSILID</sequence>
<dbReference type="Gene3D" id="2.40.50.140">
    <property type="entry name" value="Nucleic acid-binding proteins"/>
    <property type="match status" value="1"/>
</dbReference>
<dbReference type="InParanoid" id="K7MC85"/>
<dbReference type="Pfam" id="PF16450">
    <property type="entry name" value="Prot_ATP_ID_OB_C"/>
    <property type="match status" value="1"/>
</dbReference>
<reference evidence="3 4" key="1">
    <citation type="journal article" date="2010" name="Nature">
        <title>Genome sequence of the palaeopolyploid soybean.</title>
        <authorList>
            <person name="Schmutz J."/>
            <person name="Cannon S.B."/>
            <person name="Schlueter J."/>
            <person name="Ma J."/>
            <person name="Mitros T."/>
            <person name="Nelson W."/>
            <person name="Hyten D.L."/>
            <person name="Song Q."/>
            <person name="Thelen J.J."/>
            <person name="Cheng J."/>
            <person name="Xu D."/>
            <person name="Hellsten U."/>
            <person name="May G.D."/>
            <person name="Yu Y."/>
            <person name="Sakurai T."/>
            <person name="Umezawa T."/>
            <person name="Bhattacharyya M.K."/>
            <person name="Sandhu D."/>
            <person name="Valliyodan B."/>
            <person name="Lindquist E."/>
            <person name="Peto M."/>
            <person name="Grant D."/>
            <person name="Shu S."/>
            <person name="Goodstein D."/>
            <person name="Barry K."/>
            <person name="Futrell-Griggs M."/>
            <person name="Abernathy B."/>
            <person name="Du J."/>
            <person name="Tian Z."/>
            <person name="Zhu L."/>
            <person name="Gill N."/>
            <person name="Joshi T."/>
            <person name="Libault M."/>
            <person name="Sethuraman A."/>
            <person name="Zhang X.-C."/>
            <person name="Shinozaki K."/>
            <person name="Nguyen H.T."/>
            <person name="Wing R.A."/>
            <person name="Cregan P."/>
            <person name="Specht J."/>
            <person name="Grimwood J."/>
            <person name="Rokhsar D."/>
            <person name="Stacey G."/>
            <person name="Shoemaker R.C."/>
            <person name="Jackson S.A."/>
        </authorList>
    </citation>
    <scope>NUCLEOTIDE SEQUENCE</scope>
    <source>
        <strain evidence="4">cv. Williams 82</strain>
        <tissue evidence="3">Callus</tissue>
    </source>
</reference>
<keyword evidence="5" id="KW-1185">Reference proteome</keyword>
<feature type="region of interest" description="Disordered" evidence="1">
    <location>
        <begin position="1"/>
        <end position="28"/>
    </location>
</feature>